<dbReference type="AlphaFoldDB" id="A0A542DWF2"/>
<accession>A0A542DWF2</accession>
<proteinExistence type="predicted"/>
<comment type="caution">
    <text evidence="1">The sequence shown here is derived from an EMBL/GenBank/DDBJ whole genome shotgun (WGS) entry which is preliminary data.</text>
</comment>
<dbReference type="RefSeq" id="WP_141846149.1">
    <property type="nucleotide sequence ID" value="NZ_BAAAPR010000006.1"/>
</dbReference>
<keyword evidence="2" id="KW-1185">Reference proteome</keyword>
<dbReference type="EMBL" id="VFMN01000001">
    <property type="protein sequence ID" value="TQJ07244.1"/>
    <property type="molecule type" value="Genomic_DNA"/>
</dbReference>
<name>A0A542DWF2_9MICO</name>
<gene>
    <name evidence="1" type="ORF">FB458_0302</name>
</gene>
<protein>
    <submittedName>
        <fullName evidence="1">Uncharacterized protein</fullName>
    </submittedName>
</protein>
<evidence type="ECO:0000313" key="1">
    <source>
        <dbReference type="EMBL" id="TQJ07244.1"/>
    </source>
</evidence>
<organism evidence="1 2">
    <name type="scientific">Lapillicoccus jejuensis</name>
    <dbReference type="NCBI Taxonomy" id="402171"/>
    <lineage>
        <taxon>Bacteria</taxon>
        <taxon>Bacillati</taxon>
        <taxon>Actinomycetota</taxon>
        <taxon>Actinomycetes</taxon>
        <taxon>Micrococcales</taxon>
        <taxon>Intrasporangiaceae</taxon>
        <taxon>Lapillicoccus</taxon>
    </lineage>
</organism>
<reference evidence="1 2" key="1">
    <citation type="submission" date="2019-06" db="EMBL/GenBank/DDBJ databases">
        <title>Sequencing the genomes of 1000 actinobacteria strains.</title>
        <authorList>
            <person name="Klenk H.-P."/>
        </authorList>
    </citation>
    <scope>NUCLEOTIDE SEQUENCE [LARGE SCALE GENOMIC DNA]</scope>
    <source>
        <strain evidence="1 2">DSM 18607</strain>
    </source>
</reference>
<sequence length="166" mass="15694">MPRTAPGSSPTGRPVGVRRPARLLATGLATAALTLVSTTAWAWWSGPGAGTVPRSVGGAPVLVVGSASLSGVLTPGVARDLTVTVTNPGPAPVTVTGLGGSVTGTSAGGCPTSSVTVAGATPAGLVVAAGASTTRTLTGVVTLLSSAPDACQGVGVTLSVSVTGRL</sequence>
<dbReference type="Proteomes" id="UP000317893">
    <property type="component" value="Unassembled WGS sequence"/>
</dbReference>
<evidence type="ECO:0000313" key="2">
    <source>
        <dbReference type="Proteomes" id="UP000317893"/>
    </source>
</evidence>